<comment type="caution">
    <text evidence="1">The sequence shown here is derived from an EMBL/GenBank/DDBJ whole genome shotgun (WGS) entry which is preliminary data.</text>
</comment>
<dbReference type="EMBL" id="JAJCGD010000026">
    <property type="protein sequence ID" value="MCB6828846.1"/>
    <property type="molecule type" value="Genomic_DNA"/>
</dbReference>
<dbReference type="GeneID" id="62778937"/>
<reference evidence="1" key="1">
    <citation type="submission" date="2021-10" db="EMBL/GenBank/DDBJ databases">
        <title>Collection of gut derived symbiotic bacterial strains cultured from healthy donors.</title>
        <authorList>
            <person name="Lin H."/>
            <person name="Littmann E."/>
            <person name="Claire K."/>
            <person name="Pamer E."/>
        </authorList>
    </citation>
    <scope>NUCLEOTIDE SEQUENCE</scope>
    <source>
        <strain evidence="1">MSK.7.16</strain>
    </source>
</reference>
<sequence>MIRVNKNIARNQYNQGKIIRLIPAKLNFDTKVFQDVYLGKYATTDFDELVDIFKFVYCKGKRGYYPNFYIERI</sequence>
<name>A0AAW4U9B9_9FIRM</name>
<dbReference type="Proteomes" id="UP001198190">
    <property type="component" value="Unassembled WGS sequence"/>
</dbReference>
<organism evidence="1 2">
    <name type="scientific">Megamonas funiformis</name>
    <dbReference type="NCBI Taxonomy" id="437897"/>
    <lineage>
        <taxon>Bacteria</taxon>
        <taxon>Bacillati</taxon>
        <taxon>Bacillota</taxon>
        <taxon>Negativicutes</taxon>
        <taxon>Selenomonadales</taxon>
        <taxon>Selenomonadaceae</taxon>
        <taxon>Megamonas</taxon>
    </lineage>
</organism>
<proteinExistence type="predicted"/>
<dbReference type="AlphaFoldDB" id="A0AAW4U9B9"/>
<protein>
    <recommendedName>
        <fullName evidence="3">KTSC domain-containing protein</fullName>
    </recommendedName>
</protein>
<gene>
    <name evidence="1" type="ORF">LIY65_09090</name>
</gene>
<evidence type="ECO:0008006" key="3">
    <source>
        <dbReference type="Google" id="ProtNLM"/>
    </source>
</evidence>
<dbReference type="RefSeq" id="WP_008537551.1">
    <property type="nucleotide sequence ID" value="NZ_BSQS01000004.1"/>
</dbReference>
<evidence type="ECO:0000313" key="2">
    <source>
        <dbReference type="Proteomes" id="UP001198190"/>
    </source>
</evidence>
<accession>A0AAW4U9B9</accession>
<evidence type="ECO:0000313" key="1">
    <source>
        <dbReference type="EMBL" id="MCB6828846.1"/>
    </source>
</evidence>